<dbReference type="STRING" id="1202450.B586_01090"/>
<dbReference type="GO" id="GO:0008081">
    <property type="term" value="F:phosphoric diester hydrolase activity"/>
    <property type="evidence" value="ECO:0007669"/>
    <property type="project" value="InterPro"/>
</dbReference>
<sequence>MSDGDAHSLQYLPVAGRIAMAHRGFTSFKLPMNSMGAFHEAAKLGFRYIETDVRATRDGVAVILHDPRLGSATGVPGAVDQLHWRDVRKADLGAGETIPTLEELLATFPDLRVNIDIKASSAIDPTVDVIERMGAHNRVLIGSFSDRRRRRAVRLLSKRVASSAGTGTFLAFLAARTARSRAAAKRMLRDSDCLQLPARLGGVPIITPALVQAVHACRRQVHAWTVDEPATMHALLDINVDGIISDRADLLREVLISRGEWET</sequence>
<evidence type="ECO:0000259" key="1">
    <source>
        <dbReference type="PROSITE" id="PS51704"/>
    </source>
</evidence>
<dbReference type="InterPro" id="IPR017946">
    <property type="entry name" value="PLC-like_Pdiesterase_TIM-brl"/>
</dbReference>
<dbReference type="PROSITE" id="PS51704">
    <property type="entry name" value="GP_PDE"/>
    <property type="match status" value="1"/>
</dbReference>
<protein>
    <submittedName>
        <fullName evidence="2">Glycerophosphodiester phosphodiesterase</fullName>
    </submittedName>
</protein>
<dbReference type="PATRIC" id="fig|29311.18.peg.1531"/>
<dbReference type="AlphaFoldDB" id="A0A0I9THC1"/>
<keyword evidence="3" id="KW-1185">Reference proteome</keyword>
<dbReference type="GO" id="GO:0006629">
    <property type="term" value="P:lipid metabolic process"/>
    <property type="evidence" value="ECO:0007669"/>
    <property type="project" value="InterPro"/>
</dbReference>
<dbReference type="SUPFAM" id="SSF51695">
    <property type="entry name" value="PLC-like phosphodiesterases"/>
    <property type="match status" value="1"/>
</dbReference>
<reference evidence="2 3" key="1">
    <citation type="submission" date="2015-05" db="EMBL/GenBank/DDBJ databases">
        <title>Genome sequence of Mycobacterium haemophilum.</title>
        <authorList>
            <person name="Greninger A.L."/>
            <person name="Cunningham G."/>
            <person name="Miller S."/>
        </authorList>
    </citation>
    <scope>NUCLEOTIDE SEQUENCE [LARGE SCALE GENOMIC DNA]</scope>
    <source>
        <strain evidence="3">UC1</strain>
    </source>
</reference>
<dbReference type="RefSeq" id="WP_047315874.1">
    <property type="nucleotide sequence ID" value="NZ_LDPQ01000018.1"/>
</dbReference>
<dbReference type="Pfam" id="PF03009">
    <property type="entry name" value="GDPD"/>
    <property type="match status" value="1"/>
</dbReference>
<name>A0A0I9THC1_9MYCO</name>
<gene>
    <name evidence="2" type="ORF">ABH38_20175</name>
</gene>
<dbReference type="EMBL" id="LDPR01000039">
    <property type="protein sequence ID" value="KLO33928.1"/>
    <property type="molecule type" value="Genomic_DNA"/>
</dbReference>
<dbReference type="Gene3D" id="3.20.20.190">
    <property type="entry name" value="Phosphatidylinositol (PI) phosphodiesterase"/>
    <property type="match status" value="1"/>
</dbReference>
<dbReference type="PANTHER" id="PTHR43805">
    <property type="entry name" value="GLYCEROPHOSPHORYL DIESTER PHOSPHODIESTERASE"/>
    <property type="match status" value="1"/>
</dbReference>
<dbReference type="Proteomes" id="UP000036334">
    <property type="component" value="Unassembled WGS sequence"/>
</dbReference>
<organism evidence="2 3">
    <name type="scientific">Mycobacterium haemophilum</name>
    <dbReference type="NCBI Taxonomy" id="29311"/>
    <lineage>
        <taxon>Bacteria</taxon>
        <taxon>Bacillati</taxon>
        <taxon>Actinomycetota</taxon>
        <taxon>Actinomycetes</taxon>
        <taxon>Mycobacteriales</taxon>
        <taxon>Mycobacteriaceae</taxon>
        <taxon>Mycobacterium</taxon>
    </lineage>
</organism>
<comment type="caution">
    <text evidence="2">The sequence shown here is derived from an EMBL/GenBank/DDBJ whole genome shotgun (WGS) entry which is preliminary data.</text>
</comment>
<dbReference type="CDD" id="cd08561">
    <property type="entry name" value="GDPD_cytoplasmic_ScUgpQ2_like"/>
    <property type="match status" value="1"/>
</dbReference>
<evidence type="ECO:0000313" key="3">
    <source>
        <dbReference type="Proteomes" id="UP000036334"/>
    </source>
</evidence>
<feature type="domain" description="GP-PDE" evidence="1">
    <location>
        <begin position="17"/>
        <end position="255"/>
    </location>
</feature>
<accession>A0A0I9THC1</accession>
<proteinExistence type="predicted"/>
<dbReference type="PANTHER" id="PTHR43805:SF1">
    <property type="entry name" value="GP-PDE DOMAIN-CONTAINING PROTEIN"/>
    <property type="match status" value="1"/>
</dbReference>
<evidence type="ECO:0000313" key="2">
    <source>
        <dbReference type="EMBL" id="KLO33928.1"/>
    </source>
</evidence>
<dbReference type="InterPro" id="IPR030395">
    <property type="entry name" value="GP_PDE_dom"/>
</dbReference>